<keyword evidence="1" id="KW-1133">Transmembrane helix</keyword>
<dbReference type="STRING" id="1798377.A2872_00325"/>
<dbReference type="AlphaFoldDB" id="A0A1F5Z3C5"/>
<dbReference type="Proteomes" id="UP000178681">
    <property type="component" value="Unassembled WGS sequence"/>
</dbReference>
<evidence type="ECO:0000256" key="1">
    <source>
        <dbReference type="SAM" id="Phobius"/>
    </source>
</evidence>
<accession>A0A1F5Z3C5</accession>
<name>A0A1F5Z3C5_9BACT</name>
<gene>
    <name evidence="2" type="ORF">A2872_00325</name>
</gene>
<keyword evidence="1" id="KW-0472">Membrane</keyword>
<feature type="transmembrane region" description="Helical" evidence="1">
    <location>
        <begin position="6"/>
        <end position="24"/>
    </location>
</feature>
<organism evidence="2 3">
    <name type="scientific">Candidatus Gottesmanbacteria bacterium RIFCSPHIGHO2_01_FULL_42_12</name>
    <dbReference type="NCBI Taxonomy" id="1798377"/>
    <lineage>
        <taxon>Bacteria</taxon>
        <taxon>Candidatus Gottesmaniibacteriota</taxon>
    </lineage>
</organism>
<keyword evidence="1" id="KW-0812">Transmembrane</keyword>
<evidence type="ECO:0008006" key="4">
    <source>
        <dbReference type="Google" id="ProtNLM"/>
    </source>
</evidence>
<evidence type="ECO:0000313" key="2">
    <source>
        <dbReference type="EMBL" id="OGG06824.1"/>
    </source>
</evidence>
<evidence type="ECO:0000313" key="3">
    <source>
        <dbReference type="Proteomes" id="UP000178681"/>
    </source>
</evidence>
<comment type="caution">
    <text evidence="2">The sequence shown here is derived from an EMBL/GenBank/DDBJ whole genome shotgun (WGS) entry which is preliminary data.</text>
</comment>
<proteinExistence type="predicted"/>
<sequence length="145" mass="15192">MGEKFFTAGIGIILGVIIAAGIFFGPRLLAKVNPTQDNPLSPLASPTPAPVSVISLDNRPVVITSLSDGQIVREKTVEVSGKTSPGIAVTLTTSADEQFTKSDNDGNFSGKLKIDEGENTVVAAVTDGRGTLQIDRKQIILEVSE</sequence>
<dbReference type="InterPro" id="IPR013783">
    <property type="entry name" value="Ig-like_fold"/>
</dbReference>
<dbReference type="EMBL" id="MFJG01000019">
    <property type="protein sequence ID" value="OGG06824.1"/>
    <property type="molecule type" value="Genomic_DNA"/>
</dbReference>
<protein>
    <recommendedName>
        <fullName evidence="4">Bacterial Ig domain-containing protein</fullName>
    </recommendedName>
</protein>
<dbReference type="Gene3D" id="2.60.40.10">
    <property type="entry name" value="Immunoglobulins"/>
    <property type="match status" value="1"/>
</dbReference>
<reference evidence="2 3" key="1">
    <citation type="journal article" date="2016" name="Nat. Commun.">
        <title>Thousands of microbial genomes shed light on interconnected biogeochemical processes in an aquifer system.</title>
        <authorList>
            <person name="Anantharaman K."/>
            <person name="Brown C.T."/>
            <person name="Hug L.A."/>
            <person name="Sharon I."/>
            <person name="Castelle C.J."/>
            <person name="Probst A.J."/>
            <person name="Thomas B.C."/>
            <person name="Singh A."/>
            <person name="Wilkins M.J."/>
            <person name="Karaoz U."/>
            <person name="Brodie E.L."/>
            <person name="Williams K.H."/>
            <person name="Hubbard S.S."/>
            <person name="Banfield J.F."/>
        </authorList>
    </citation>
    <scope>NUCLEOTIDE SEQUENCE [LARGE SCALE GENOMIC DNA]</scope>
</reference>